<dbReference type="Proteomes" id="UP000298652">
    <property type="component" value="Chromosome 9"/>
</dbReference>
<protein>
    <submittedName>
        <fullName evidence="1">Uncharacterized protein</fullName>
    </submittedName>
</protein>
<dbReference type="AlphaFoldDB" id="A0A4U6TCD2"/>
<dbReference type="Gramene" id="TKV98613">
    <property type="protein sequence ID" value="TKV98613"/>
    <property type="gene ID" value="SEVIR_9G571050v2"/>
</dbReference>
<evidence type="ECO:0000313" key="2">
    <source>
        <dbReference type="Proteomes" id="UP000298652"/>
    </source>
</evidence>
<organism evidence="1 2">
    <name type="scientific">Setaria viridis</name>
    <name type="common">Green bristlegrass</name>
    <name type="synonym">Setaria italica subsp. viridis</name>
    <dbReference type="NCBI Taxonomy" id="4556"/>
    <lineage>
        <taxon>Eukaryota</taxon>
        <taxon>Viridiplantae</taxon>
        <taxon>Streptophyta</taxon>
        <taxon>Embryophyta</taxon>
        <taxon>Tracheophyta</taxon>
        <taxon>Spermatophyta</taxon>
        <taxon>Magnoliopsida</taxon>
        <taxon>Liliopsida</taxon>
        <taxon>Poales</taxon>
        <taxon>Poaceae</taxon>
        <taxon>PACMAD clade</taxon>
        <taxon>Panicoideae</taxon>
        <taxon>Panicodae</taxon>
        <taxon>Paniceae</taxon>
        <taxon>Cenchrinae</taxon>
        <taxon>Setaria</taxon>
    </lineage>
</organism>
<proteinExistence type="predicted"/>
<dbReference type="EMBL" id="CM016560">
    <property type="protein sequence ID" value="TKV98613.1"/>
    <property type="molecule type" value="Genomic_DNA"/>
</dbReference>
<keyword evidence="2" id="KW-1185">Reference proteome</keyword>
<accession>A0A4U6TCD2</accession>
<sequence length="40" mass="4519">MWNPPRRPPLPHFVCIFCVLAIVKPESSDERGLARSSAKI</sequence>
<gene>
    <name evidence="1" type="ORF">SEVIR_9G571050v2</name>
</gene>
<reference evidence="1" key="1">
    <citation type="submission" date="2019-03" db="EMBL/GenBank/DDBJ databases">
        <title>WGS assembly of Setaria viridis.</title>
        <authorList>
            <person name="Huang P."/>
            <person name="Jenkins J."/>
            <person name="Grimwood J."/>
            <person name="Barry K."/>
            <person name="Healey A."/>
            <person name="Mamidi S."/>
            <person name="Sreedasyam A."/>
            <person name="Shu S."/>
            <person name="Feldman M."/>
            <person name="Wu J."/>
            <person name="Yu Y."/>
            <person name="Chen C."/>
            <person name="Johnson J."/>
            <person name="Rokhsar D."/>
            <person name="Baxter I."/>
            <person name="Schmutz J."/>
            <person name="Brutnell T."/>
            <person name="Kellogg E."/>
        </authorList>
    </citation>
    <scope>NUCLEOTIDE SEQUENCE [LARGE SCALE GENOMIC DNA]</scope>
</reference>
<name>A0A4U6TCD2_SETVI</name>
<evidence type="ECO:0000313" key="1">
    <source>
        <dbReference type="EMBL" id="TKV98613.1"/>
    </source>
</evidence>